<feature type="coiled-coil region" evidence="3">
    <location>
        <begin position="113"/>
        <end position="140"/>
    </location>
</feature>
<gene>
    <name evidence="5" type="ORF">ENW73_00245</name>
</gene>
<evidence type="ECO:0000313" key="5">
    <source>
        <dbReference type="EMBL" id="HHS51283.1"/>
    </source>
</evidence>
<name>A0A7C6EEJ0_UNCW3</name>
<reference evidence="5" key="1">
    <citation type="journal article" date="2020" name="mSystems">
        <title>Genome- and Community-Level Interaction Insights into Carbon Utilization and Element Cycling Functions of Hydrothermarchaeota in Hydrothermal Sediment.</title>
        <authorList>
            <person name="Zhou Z."/>
            <person name="Liu Y."/>
            <person name="Xu W."/>
            <person name="Pan J."/>
            <person name="Luo Z.H."/>
            <person name="Li M."/>
        </authorList>
    </citation>
    <scope>NUCLEOTIDE SEQUENCE [LARGE SCALE GENOMIC DNA]</scope>
    <source>
        <strain evidence="5">SpSt-876</strain>
    </source>
</reference>
<evidence type="ECO:0000256" key="1">
    <source>
        <dbReference type="ARBA" id="ARBA00022553"/>
    </source>
</evidence>
<dbReference type="EMBL" id="DTLI01000010">
    <property type="protein sequence ID" value="HHS51283.1"/>
    <property type="molecule type" value="Genomic_DNA"/>
</dbReference>
<feature type="modified residue" description="4-aspartylphosphate" evidence="2">
    <location>
        <position position="52"/>
    </location>
</feature>
<sequence length="159" mass="18448">MKKILVIDDEFNFITLLSETLKGAGYEVITAMDGASGLKKVHLENPDLILLDLLLPCINGYQVCSILKRDLRFQNIPIIILSARSEEDINIRWGDDDKPEYFFRKPFDSNALLVKIKELLDMVDRQKEEYQKKMTEQAEQWMKQRYIPGFGQSKEVFGS</sequence>
<protein>
    <submittedName>
        <fullName evidence="5">Response regulator</fullName>
    </submittedName>
</protein>
<dbReference type="PANTHER" id="PTHR44591">
    <property type="entry name" value="STRESS RESPONSE REGULATOR PROTEIN 1"/>
    <property type="match status" value="1"/>
</dbReference>
<dbReference type="SMART" id="SM00448">
    <property type="entry name" value="REC"/>
    <property type="match status" value="1"/>
</dbReference>
<evidence type="ECO:0000259" key="4">
    <source>
        <dbReference type="PROSITE" id="PS50110"/>
    </source>
</evidence>
<keyword evidence="3" id="KW-0175">Coiled coil</keyword>
<evidence type="ECO:0000256" key="3">
    <source>
        <dbReference type="SAM" id="Coils"/>
    </source>
</evidence>
<keyword evidence="1 2" id="KW-0597">Phosphoprotein</keyword>
<dbReference type="PROSITE" id="PS50110">
    <property type="entry name" value="RESPONSE_REGULATORY"/>
    <property type="match status" value="1"/>
</dbReference>
<comment type="caution">
    <text evidence="5">The sequence shown here is derived from an EMBL/GenBank/DDBJ whole genome shotgun (WGS) entry which is preliminary data.</text>
</comment>
<feature type="domain" description="Response regulatory" evidence="4">
    <location>
        <begin position="3"/>
        <end position="120"/>
    </location>
</feature>
<dbReference type="AlphaFoldDB" id="A0A7C6EEJ0"/>
<evidence type="ECO:0000256" key="2">
    <source>
        <dbReference type="PROSITE-ProRule" id="PRU00169"/>
    </source>
</evidence>
<dbReference type="InterPro" id="IPR050595">
    <property type="entry name" value="Bact_response_regulator"/>
</dbReference>
<dbReference type="InterPro" id="IPR001789">
    <property type="entry name" value="Sig_transdc_resp-reg_receiver"/>
</dbReference>
<dbReference type="Gene3D" id="3.40.50.2300">
    <property type="match status" value="1"/>
</dbReference>
<proteinExistence type="predicted"/>
<dbReference type="SUPFAM" id="SSF52172">
    <property type="entry name" value="CheY-like"/>
    <property type="match status" value="1"/>
</dbReference>
<accession>A0A7C6EEJ0</accession>
<dbReference type="InterPro" id="IPR011006">
    <property type="entry name" value="CheY-like_superfamily"/>
</dbReference>
<organism evidence="5">
    <name type="scientific">candidate division WOR-3 bacterium</name>
    <dbReference type="NCBI Taxonomy" id="2052148"/>
    <lineage>
        <taxon>Bacteria</taxon>
        <taxon>Bacteria division WOR-3</taxon>
    </lineage>
</organism>
<dbReference type="GO" id="GO:0000160">
    <property type="term" value="P:phosphorelay signal transduction system"/>
    <property type="evidence" value="ECO:0007669"/>
    <property type="project" value="InterPro"/>
</dbReference>
<dbReference type="PANTHER" id="PTHR44591:SF3">
    <property type="entry name" value="RESPONSE REGULATORY DOMAIN-CONTAINING PROTEIN"/>
    <property type="match status" value="1"/>
</dbReference>
<dbReference type="Pfam" id="PF00072">
    <property type="entry name" value="Response_reg"/>
    <property type="match status" value="1"/>
</dbReference>